<keyword evidence="1" id="KW-0732">Signal</keyword>
<dbReference type="EMBL" id="QFXE01000021">
    <property type="protein sequence ID" value="RDH82120.1"/>
    <property type="molecule type" value="Genomic_DNA"/>
</dbReference>
<organism evidence="2 3">
    <name type="scientific">endosymbiont of Escarpia spicata</name>
    <dbReference type="NCBI Taxonomy" id="2200908"/>
    <lineage>
        <taxon>Bacteria</taxon>
        <taxon>Pseudomonadati</taxon>
        <taxon>Pseudomonadota</taxon>
        <taxon>Gammaproteobacteria</taxon>
        <taxon>sulfur-oxidizing symbionts</taxon>
    </lineage>
</organism>
<dbReference type="InterPro" id="IPR052022">
    <property type="entry name" value="26kDa_periplasmic_antigen"/>
</dbReference>
<protein>
    <recommendedName>
        <fullName evidence="4">SIMPL domain-containing protein</fullName>
    </recommendedName>
</protein>
<dbReference type="PANTHER" id="PTHR34387">
    <property type="entry name" value="SLR1258 PROTEIN"/>
    <property type="match status" value="1"/>
</dbReference>
<dbReference type="Gene3D" id="3.30.70.2970">
    <property type="entry name" value="Protein of unknown function (DUF541), domain 2"/>
    <property type="match status" value="1"/>
</dbReference>
<dbReference type="Proteomes" id="UP000254771">
    <property type="component" value="Unassembled WGS sequence"/>
</dbReference>
<feature type="chain" id="PRO_5016579543" description="SIMPL domain-containing protein" evidence="1">
    <location>
        <begin position="25"/>
        <end position="234"/>
    </location>
</feature>
<evidence type="ECO:0000313" key="3">
    <source>
        <dbReference type="Proteomes" id="UP000254771"/>
    </source>
</evidence>
<accession>A0A370DC20</accession>
<reference evidence="2 3" key="1">
    <citation type="journal article" date="2018" name="ISME J.">
        <title>Endosymbiont genomes yield clues of tubeworm success.</title>
        <authorList>
            <person name="Li Y."/>
            <person name="Liles M.R."/>
            <person name="Halanych K.M."/>
        </authorList>
    </citation>
    <scope>NUCLEOTIDE SEQUENCE [LARGE SCALE GENOMIC DNA]</scope>
    <source>
        <strain evidence="2">A1462</strain>
    </source>
</reference>
<evidence type="ECO:0000256" key="1">
    <source>
        <dbReference type="SAM" id="SignalP"/>
    </source>
</evidence>
<evidence type="ECO:0008006" key="4">
    <source>
        <dbReference type="Google" id="ProtNLM"/>
    </source>
</evidence>
<dbReference type="Gene3D" id="3.30.110.170">
    <property type="entry name" value="Protein of unknown function (DUF541), domain 1"/>
    <property type="match status" value="1"/>
</dbReference>
<dbReference type="GO" id="GO:0006974">
    <property type="term" value="P:DNA damage response"/>
    <property type="evidence" value="ECO:0007669"/>
    <property type="project" value="TreeGrafter"/>
</dbReference>
<gene>
    <name evidence="2" type="ORF">DIZ78_17015</name>
</gene>
<dbReference type="PANTHER" id="PTHR34387:SF1">
    <property type="entry name" value="PERIPLASMIC IMMUNOGENIC PROTEIN"/>
    <property type="match status" value="1"/>
</dbReference>
<dbReference type="InterPro" id="IPR007497">
    <property type="entry name" value="SIMPL/DUF541"/>
</dbReference>
<keyword evidence="3" id="KW-1185">Reference proteome</keyword>
<name>A0A370DC20_9GAMM</name>
<dbReference type="Pfam" id="PF04402">
    <property type="entry name" value="SIMPL"/>
    <property type="match status" value="1"/>
</dbReference>
<evidence type="ECO:0000313" key="2">
    <source>
        <dbReference type="EMBL" id="RDH82120.1"/>
    </source>
</evidence>
<dbReference type="AlphaFoldDB" id="A0A370DC20"/>
<feature type="signal peptide" evidence="1">
    <location>
        <begin position="1"/>
        <end position="24"/>
    </location>
</feature>
<comment type="caution">
    <text evidence="2">The sequence shown here is derived from an EMBL/GenBank/DDBJ whole genome shotgun (WGS) entry which is preliminary data.</text>
</comment>
<sequence length="234" mass="26088">MRNLNIQQLITGFLLVISVSPAWAEDKDPTYDRVTLSVNAETKVGNDTLVAVLYSQKEGANTTKLAREVNQNLGWALDMAKQTADIKVQTLDYRTDPIYRKQVLQGWRVKQSLRLESLNSAALSNLIGELQKRLAVESISYQVSPEKRKSSQDELIQQALADFRARAEMVAKAWERPGYRLVQININTSDHTPRPKMMRMAAMEMSADAMPAPAIEAGSQTVRVSVSGVVELTP</sequence>
<proteinExistence type="predicted"/>